<feature type="transmembrane region" description="Helical" evidence="8">
    <location>
        <begin position="186"/>
        <end position="204"/>
    </location>
</feature>
<evidence type="ECO:0000256" key="1">
    <source>
        <dbReference type="ARBA" id="ARBA00004651"/>
    </source>
</evidence>
<dbReference type="PANTHER" id="PTHR33908:SF11">
    <property type="entry name" value="MEMBRANE PROTEIN"/>
    <property type="match status" value="1"/>
</dbReference>
<evidence type="ECO:0000313" key="11">
    <source>
        <dbReference type="Proteomes" id="UP000034264"/>
    </source>
</evidence>
<evidence type="ECO:0000259" key="9">
    <source>
        <dbReference type="Pfam" id="PF13231"/>
    </source>
</evidence>
<evidence type="ECO:0000256" key="8">
    <source>
        <dbReference type="SAM" id="Phobius"/>
    </source>
</evidence>
<feature type="transmembrane region" description="Helical" evidence="8">
    <location>
        <begin position="78"/>
        <end position="96"/>
    </location>
</feature>
<feature type="transmembrane region" description="Helical" evidence="8">
    <location>
        <begin position="304"/>
        <end position="324"/>
    </location>
</feature>
<feature type="transmembrane region" description="Helical" evidence="8">
    <location>
        <begin position="249"/>
        <end position="270"/>
    </location>
</feature>
<dbReference type="GO" id="GO:0016763">
    <property type="term" value="F:pentosyltransferase activity"/>
    <property type="evidence" value="ECO:0007669"/>
    <property type="project" value="TreeGrafter"/>
</dbReference>
<name>A0A0G1Q477_9BACT</name>
<evidence type="ECO:0000256" key="3">
    <source>
        <dbReference type="ARBA" id="ARBA00022676"/>
    </source>
</evidence>
<keyword evidence="2" id="KW-1003">Cell membrane</keyword>
<dbReference type="Pfam" id="PF13231">
    <property type="entry name" value="PMT_2"/>
    <property type="match status" value="1"/>
</dbReference>
<dbReference type="InterPro" id="IPR050297">
    <property type="entry name" value="LipidA_mod_glycosyltrf_83"/>
</dbReference>
<evidence type="ECO:0000313" key="10">
    <source>
        <dbReference type="EMBL" id="KKU03470.1"/>
    </source>
</evidence>
<evidence type="ECO:0000256" key="6">
    <source>
        <dbReference type="ARBA" id="ARBA00022989"/>
    </source>
</evidence>
<protein>
    <submittedName>
        <fullName evidence="10">Glycosyl transferase family 39</fullName>
    </submittedName>
</protein>
<comment type="caution">
    <text evidence="10">The sequence shown here is derived from an EMBL/GenBank/DDBJ whole genome shotgun (WGS) entry which is preliminary data.</text>
</comment>
<evidence type="ECO:0000256" key="2">
    <source>
        <dbReference type="ARBA" id="ARBA00022475"/>
    </source>
</evidence>
<dbReference type="GO" id="GO:0005886">
    <property type="term" value="C:plasma membrane"/>
    <property type="evidence" value="ECO:0007669"/>
    <property type="project" value="UniProtKB-SubCell"/>
</dbReference>
<comment type="subcellular location">
    <subcellularLocation>
        <location evidence="1">Cell membrane</location>
        <topology evidence="1">Multi-pass membrane protein</topology>
    </subcellularLocation>
</comment>
<evidence type="ECO:0000256" key="4">
    <source>
        <dbReference type="ARBA" id="ARBA00022679"/>
    </source>
</evidence>
<accession>A0A0G1Q477</accession>
<dbReference type="AlphaFoldDB" id="A0A0G1Q477"/>
<keyword evidence="6 8" id="KW-1133">Transmembrane helix</keyword>
<keyword evidence="3" id="KW-0328">Glycosyltransferase</keyword>
<feature type="transmembrane region" description="Helical" evidence="8">
    <location>
        <begin position="134"/>
        <end position="153"/>
    </location>
</feature>
<dbReference type="Proteomes" id="UP000034264">
    <property type="component" value="Unassembled WGS sequence"/>
</dbReference>
<dbReference type="PANTHER" id="PTHR33908">
    <property type="entry name" value="MANNOSYLTRANSFERASE YKCB-RELATED"/>
    <property type="match status" value="1"/>
</dbReference>
<feature type="transmembrane region" description="Helical" evidence="8">
    <location>
        <begin position="282"/>
        <end position="298"/>
    </location>
</feature>
<organism evidence="10 11">
    <name type="scientific">Candidatus Amesbacteria bacterium GW2011_GWC2_45_19</name>
    <dbReference type="NCBI Taxonomy" id="1618366"/>
    <lineage>
        <taxon>Bacteria</taxon>
        <taxon>Candidatus Amesiibacteriota</taxon>
    </lineage>
</organism>
<dbReference type="InterPro" id="IPR038731">
    <property type="entry name" value="RgtA/B/C-like"/>
</dbReference>
<reference evidence="10 11" key="1">
    <citation type="journal article" date="2015" name="Nature">
        <title>rRNA introns, odd ribosomes, and small enigmatic genomes across a large radiation of phyla.</title>
        <authorList>
            <person name="Brown C.T."/>
            <person name="Hug L.A."/>
            <person name="Thomas B.C."/>
            <person name="Sharon I."/>
            <person name="Castelle C.J."/>
            <person name="Singh A."/>
            <person name="Wilkins M.J."/>
            <person name="Williams K.H."/>
            <person name="Banfield J.F."/>
        </authorList>
    </citation>
    <scope>NUCLEOTIDE SEQUENCE [LARGE SCALE GENOMIC DNA]</scope>
</reference>
<keyword evidence="4 10" id="KW-0808">Transferase</keyword>
<feature type="transmembrane region" description="Helical" evidence="8">
    <location>
        <begin position="44"/>
        <end position="66"/>
    </location>
</feature>
<feature type="domain" description="Glycosyltransferase RgtA/B/C/D-like" evidence="9">
    <location>
        <begin position="60"/>
        <end position="196"/>
    </location>
</feature>
<feature type="transmembrane region" description="Helical" evidence="8">
    <location>
        <begin position="159"/>
        <end position="179"/>
    </location>
</feature>
<dbReference type="EMBL" id="LCKS01000001">
    <property type="protein sequence ID" value="KKU03470.1"/>
    <property type="molecule type" value="Genomic_DNA"/>
</dbReference>
<keyword evidence="7 8" id="KW-0472">Membrane</keyword>
<keyword evidence="5 8" id="KW-0812">Transmembrane</keyword>
<evidence type="ECO:0000256" key="7">
    <source>
        <dbReference type="ARBA" id="ARBA00023136"/>
    </source>
</evidence>
<proteinExistence type="predicted"/>
<gene>
    <name evidence="10" type="ORF">UX05_C0001G0099</name>
</gene>
<sequence>MIIFLTLLSAFFLRIYRVSDFLGFWYDQGRDALVIWDLLHKGKFFLIGPTTGIEGIFLGPFYYYFIAPAYALGRGHPAVAAVFLALVNAAAIYLVYLFGRKYFNQTTGLLAAILISFSTRFMQDQRWLSNPTPLPLFAIIALHALMQSRWWLLGLSVGLSLQLEAASAIFFLPAILVILHRKFNRHMLIGLLFFGLTLMPQIIFNFRHQNILFGAFKTFLVSQRSFQPQPVAFLSTRLKFYYDTFTPRYFRTPGTALFFSVFTLGTLVLVWRKLPNTPLKVLLIWWLTPMVLLLFYHGNKGYVWDYYFTGVFPALTLLISAIWVKTGRKFAAIFLTIFLYQNLSATSAFLRQPQPAYISLTPQIQAVDWIYSNAAGKPFNTDAYVPPVIPYAYDYLFLWRGRPETRLVADLYTIQEPDPGHPGLLNAWLARQDSYSSIKQTVIFGPLTVQHRTRR</sequence>
<evidence type="ECO:0000256" key="5">
    <source>
        <dbReference type="ARBA" id="ARBA00022692"/>
    </source>
</evidence>
<dbReference type="GO" id="GO:0009103">
    <property type="term" value="P:lipopolysaccharide biosynthetic process"/>
    <property type="evidence" value="ECO:0007669"/>
    <property type="project" value="UniProtKB-ARBA"/>
</dbReference>